<name>A0A162MC80_9BACL</name>
<protein>
    <recommendedName>
        <fullName evidence="1">Methyltransferase domain-containing protein</fullName>
    </recommendedName>
</protein>
<dbReference type="Pfam" id="PF13847">
    <property type="entry name" value="Methyltransf_31"/>
    <property type="match status" value="1"/>
</dbReference>
<dbReference type="AlphaFoldDB" id="A0A162MC80"/>
<gene>
    <name evidence="2" type="ORF">PBAT_08155</name>
</gene>
<evidence type="ECO:0000313" key="3">
    <source>
        <dbReference type="Proteomes" id="UP000077355"/>
    </source>
</evidence>
<keyword evidence="3" id="KW-1185">Reference proteome</keyword>
<feature type="domain" description="Methyltransferase" evidence="1">
    <location>
        <begin position="43"/>
        <end position="174"/>
    </location>
</feature>
<dbReference type="PANTHER" id="PTHR43861">
    <property type="entry name" value="TRANS-ACONITATE 2-METHYLTRANSFERASE-RELATED"/>
    <property type="match status" value="1"/>
</dbReference>
<reference evidence="2 3" key="1">
    <citation type="submission" date="2016-03" db="EMBL/GenBank/DDBJ databases">
        <title>Draft genome sequence of Paenibacillus antarcticus CECT 5836.</title>
        <authorList>
            <person name="Shin S.-K."/>
            <person name="Yi H."/>
        </authorList>
    </citation>
    <scope>NUCLEOTIDE SEQUENCE [LARGE SCALE GENOMIC DNA]</scope>
    <source>
        <strain evidence="2 3">CECT 5836</strain>
    </source>
</reference>
<dbReference type="EMBL" id="LVJI01000012">
    <property type="protein sequence ID" value="OAB47025.1"/>
    <property type="molecule type" value="Genomic_DNA"/>
</dbReference>
<evidence type="ECO:0000313" key="2">
    <source>
        <dbReference type="EMBL" id="OAB47025.1"/>
    </source>
</evidence>
<dbReference type="Proteomes" id="UP000077355">
    <property type="component" value="Unassembled WGS sequence"/>
</dbReference>
<sequence>MLTSEGFDTWAGDYEESILKSTGYPFDGYYDLLAYVQNIVEINPDTYVLDIGIGTGALTYEIYKKGVQIHGLDFSPKMIELAKAKMPNGEFFLFDFQHGLPSELGCHKYDYIVSSYAIHHIEDPLKINFIIQMKGNLKDSGVIVIADVSFRTQEDHDQCKIVSGDHWDHDEYYMVADSIVPQLEAQGLEVEYIQKSSCGGILIIK</sequence>
<dbReference type="Gene3D" id="3.40.50.150">
    <property type="entry name" value="Vaccinia Virus protein VP39"/>
    <property type="match status" value="1"/>
</dbReference>
<comment type="caution">
    <text evidence="2">The sequence shown here is derived from an EMBL/GenBank/DDBJ whole genome shotgun (WGS) entry which is preliminary data.</text>
</comment>
<dbReference type="InterPro" id="IPR029063">
    <property type="entry name" value="SAM-dependent_MTases_sf"/>
</dbReference>
<dbReference type="OrthoDB" id="465705at2"/>
<dbReference type="RefSeq" id="WP_068648399.1">
    <property type="nucleotide sequence ID" value="NZ_CP043611.1"/>
</dbReference>
<accession>A0A162MC80</accession>
<dbReference type="SUPFAM" id="SSF53335">
    <property type="entry name" value="S-adenosyl-L-methionine-dependent methyltransferases"/>
    <property type="match status" value="1"/>
</dbReference>
<proteinExistence type="predicted"/>
<dbReference type="InterPro" id="IPR025714">
    <property type="entry name" value="Methyltranfer_dom"/>
</dbReference>
<evidence type="ECO:0000259" key="1">
    <source>
        <dbReference type="Pfam" id="PF13847"/>
    </source>
</evidence>
<organism evidence="2 3">
    <name type="scientific">Paenibacillus antarcticus</name>
    <dbReference type="NCBI Taxonomy" id="253703"/>
    <lineage>
        <taxon>Bacteria</taxon>
        <taxon>Bacillati</taxon>
        <taxon>Bacillota</taxon>
        <taxon>Bacilli</taxon>
        <taxon>Bacillales</taxon>
        <taxon>Paenibacillaceae</taxon>
        <taxon>Paenibacillus</taxon>
    </lineage>
</organism>
<dbReference type="CDD" id="cd02440">
    <property type="entry name" value="AdoMet_MTases"/>
    <property type="match status" value="1"/>
</dbReference>